<evidence type="ECO:0000256" key="3">
    <source>
        <dbReference type="ARBA" id="ARBA00006432"/>
    </source>
</evidence>
<dbReference type="Gene3D" id="3.30.300.30">
    <property type="match status" value="1"/>
</dbReference>
<dbReference type="SUPFAM" id="SSF56801">
    <property type="entry name" value="Acetyl-CoA synthetase-like"/>
    <property type="match status" value="1"/>
</dbReference>
<name>A0A195E0J3_9HYME</name>
<keyword evidence="4" id="KW-0547">Nucleotide-binding</keyword>
<dbReference type="GO" id="GO:0004497">
    <property type="term" value="F:monooxygenase activity"/>
    <property type="evidence" value="ECO:0007669"/>
    <property type="project" value="UniProtKB-KW"/>
</dbReference>
<keyword evidence="9" id="KW-0503">Monooxygenase</keyword>
<organism evidence="9 10">
    <name type="scientific">Trachymyrmex cornetzi</name>
    <dbReference type="NCBI Taxonomy" id="471704"/>
    <lineage>
        <taxon>Eukaryota</taxon>
        <taxon>Metazoa</taxon>
        <taxon>Ecdysozoa</taxon>
        <taxon>Arthropoda</taxon>
        <taxon>Hexapoda</taxon>
        <taxon>Insecta</taxon>
        <taxon>Pterygota</taxon>
        <taxon>Neoptera</taxon>
        <taxon>Endopterygota</taxon>
        <taxon>Hymenoptera</taxon>
        <taxon>Apocrita</taxon>
        <taxon>Aculeata</taxon>
        <taxon>Formicoidea</taxon>
        <taxon>Formicidae</taxon>
        <taxon>Myrmicinae</taxon>
        <taxon>Trachymyrmex</taxon>
    </lineage>
</organism>
<dbReference type="STRING" id="471704.A0A195E0J3"/>
<dbReference type="InterPro" id="IPR000873">
    <property type="entry name" value="AMP-dep_synth/lig_dom"/>
</dbReference>
<proteinExistence type="inferred from homology"/>
<feature type="domain" description="AMP-binding enzyme C-terminal" evidence="8">
    <location>
        <begin position="549"/>
        <end position="625"/>
    </location>
</feature>
<dbReference type="FunFam" id="3.30.300.30:FF:000007">
    <property type="entry name" value="4-coumarate--CoA ligase 2"/>
    <property type="match status" value="1"/>
</dbReference>
<keyword evidence="6" id="KW-0576">Peroxisome</keyword>
<comment type="subcellular location">
    <subcellularLocation>
        <location evidence="2">Peroxisome</location>
    </subcellularLocation>
</comment>
<accession>A0A195E0J3</accession>
<dbReference type="EMBL" id="KQ979955">
    <property type="protein sequence ID" value="KYN18467.1"/>
    <property type="molecule type" value="Genomic_DNA"/>
</dbReference>
<keyword evidence="5" id="KW-0460">Magnesium</keyword>
<feature type="domain" description="AMP-dependent synthetase/ligase" evidence="7">
    <location>
        <begin position="133"/>
        <end position="498"/>
    </location>
</feature>
<evidence type="ECO:0000259" key="7">
    <source>
        <dbReference type="Pfam" id="PF00501"/>
    </source>
</evidence>
<dbReference type="Proteomes" id="UP000078492">
    <property type="component" value="Unassembled WGS sequence"/>
</dbReference>
<dbReference type="Pfam" id="PF13193">
    <property type="entry name" value="AMP-binding_C"/>
    <property type="match status" value="1"/>
</dbReference>
<dbReference type="AlphaFoldDB" id="A0A195E0J3"/>
<dbReference type="InterPro" id="IPR025110">
    <property type="entry name" value="AMP-bd_C"/>
</dbReference>
<dbReference type="PANTHER" id="PTHR24096:SF423">
    <property type="entry name" value="GM05240P"/>
    <property type="match status" value="1"/>
</dbReference>
<gene>
    <name evidence="9" type="ORF">ALC57_09147</name>
</gene>
<keyword evidence="9" id="KW-0560">Oxidoreductase</keyword>
<dbReference type="Gene3D" id="2.30.38.10">
    <property type="entry name" value="Luciferase, Domain 3"/>
    <property type="match status" value="1"/>
</dbReference>
<evidence type="ECO:0000256" key="1">
    <source>
        <dbReference type="ARBA" id="ARBA00001946"/>
    </source>
</evidence>
<dbReference type="InterPro" id="IPR045851">
    <property type="entry name" value="AMP-bd_C_sf"/>
</dbReference>
<comment type="similarity">
    <text evidence="3">Belongs to the ATP-dependent AMP-binding enzyme family.</text>
</comment>
<reference evidence="9 10" key="1">
    <citation type="submission" date="2015-09" db="EMBL/GenBank/DDBJ databases">
        <title>Trachymyrmex cornetzi WGS genome.</title>
        <authorList>
            <person name="Nygaard S."/>
            <person name="Hu H."/>
            <person name="Boomsma J."/>
            <person name="Zhang G."/>
        </authorList>
    </citation>
    <scope>NUCLEOTIDE SEQUENCE [LARGE SCALE GENOMIC DNA]</scope>
    <source>
        <strain evidence="9">Tcor2-1</strain>
        <tissue evidence="9">Whole body</tissue>
    </source>
</reference>
<evidence type="ECO:0000256" key="6">
    <source>
        <dbReference type="ARBA" id="ARBA00023140"/>
    </source>
</evidence>
<dbReference type="GO" id="GO:0005777">
    <property type="term" value="C:peroxisome"/>
    <property type="evidence" value="ECO:0007669"/>
    <property type="project" value="UniProtKB-SubCell"/>
</dbReference>
<dbReference type="Pfam" id="PF00501">
    <property type="entry name" value="AMP-binding"/>
    <property type="match status" value="1"/>
</dbReference>
<dbReference type="PANTHER" id="PTHR24096">
    <property type="entry name" value="LONG-CHAIN-FATTY-ACID--COA LIGASE"/>
    <property type="match status" value="1"/>
</dbReference>
<sequence>MYALTCERTQTGTVTTPRSVGNTYPSAIFTQADRAVIPRAYPPSPSHISTRIPLEVQVFGGFLNSECGITWIKFVCFTHEPRHPPPPPARVETFYLLGKLNIAVKMGKIYERRLEQPTPNVSLGEVILNKLRENNDHIYAVYGPTGNQMTCRELLEKSVKLAKFLQRYGIKIGDRIAIATENRLNWLIPGCAISYLGAIIAPYNPSYREYEFQHMLSIAKPRIVFVSERTESVLAKLLPQLSWKMELIQLDDQSLTANVRTLTDILNNEPDVNYMEYKPTDIDDTSRHPWAILSSSGTTGLPKGVTLSHKNLIAEPEYLDARSGDKMLMLLPFYHGYGIGTMMIGLISRCTMIIMSAFEPKLFLTLVQKHKVTHLPVVPPILTFLAKHPLVDRYDFRSVRELVCGAAPLGKDVVTAVKTRLGVKYIRNGYGMTELSIVSGVSGRNDDDNDDSFENPGTGLLVPGFLGKVVDLETQETLEAGQMGEICYMGEQVMLGYWNNPEATKQTIDQDGWLHTGDIGYFDNKNRLHVIDRVKELIKYKGYQVAPSEIETVLLSHQAIKDAAVTSKPDERNGEVPVAFIVKQPDATITAQDVQEFIKQKLSEQKWLHGGVQFVDAIPKNPSGKILRRELRTMISKL</sequence>
<evidence type="ECO:0000256" key="5">
    <source>
        <dbReference type="ARBA" id="ARBA00022842"/>
    </source>
</evidence>
<evidence type="ECO:0000259" key="8">
    <source>
        <dbReference type="Pfam" id="PF13193"/>
    </source>
</evidence>
<evidence type="ECO:0000256" key="2">
    <source>
        <dbReference type="ARBA" id="ARBA00004275"/>
    </source>
</evidence>
<evidence type="ECO:0000313" key="10">
    <source>
        <dbReference type="Proteomes" id="UP000078492"/>
    </source>
</evidence>
<comment type="cofactor">
    <cofactor evidence="1">
        <name>Mg(2+)</name>
        <dbReference type="ChEBI" id="CHEBI:18420"/>
    </cofactor>
</comment>
<dbReference type="GO" id="GO:0005524">
    <property type="term" value="F:ATP binding"/>
    <property type="evidence" value="ECO:0007669"/>
    <property type="project" value="UniProtKB-KW"/>
</dbReference>
<evidence type="ECO:0000256" key="4">
    <source>
        <dbReference type="ARBA" id="ARBA00022840"/>
    </source>
</evidence>
<keyword evidence="4" id="KW-0067">ATP-binding</keyword>
<dbReference type="Gene3D" id="3.40.50.980">
    <property type="match status" value="2"/>
</dbReference>
<dbReference type="GO" id="GO:0016405">
    <property type="term" value="F:CoA-ligase activity"/>
    <property type="evidence" value="ECO:0007669"/>
    <property type="project" value="TreeGrafter"/>
</dbReference>
<keyword evidence="10" id="KW-1185">Reference proteome</keyword>
<protein>
    <submittedName>
        <fullName evidence="9">Luciferin 4-monooxygenase</fullName>
    </submittedName>
</protein>
<evidence type="ECO:0000313" key="9">
    <source>
        <dbReference type="EMBL" id="KYN18467.1"/>
    </source>
</evidence>
<dbReference type="CDD" id="cd05911">
    <property type="entry name" value="Firefly_Luc_like"/>
    <property type="match status" value="1"/>
</dbReference>